<evidence type="ECO:0000256" key="3">
    <source>
        <dbReference type="ARBA" id="ARBA00010280"/>
    </source>
</evidence>
<name>A0A327JRC2_9HYPH</name>
<dbReference type="GO" id="GO:0005829">
    <property type="term" value="C:cytosol"/>
    <property type="evidence" value="ECO:0007669"/>
    <property type="project" value="TreeGrafter"/>
</dbReference>
<comment type="pathway">
    <text evidence="2 15">Purine metabolism; IMP biosynthesis via de novo pathway; 5-amino-1-(5-phospho-D-ribosyl)imidazole from N(2)-formyl-N(1)-(5-phospho-D-ribosyl)glycinamide: step 2/2.</text>
</comment>
<evidence type="ECO:0000259" key="17">
    <source>
        <dbReference type="Pfam" id="PF02769"/>
    </source>
</evidence>
<dbReference type="InterPro" id="IPR004733">
    <property type="entry name" value="PurM_cligase"/>
</dbReference>
<accession>A0A327JRC2</accession>
<evidence type="ECO:0000256" key="12">
    <source>
        <dbReference type="ARBA" id="ARBA00032931"/>
    </source>
</evidence>
<dbReference type="Proteomes" id="UP000249299">
    <property type="component" value="Unassembled WGS sequence"/>
</dbReference>
<dbReference type="SUPFAM" id="SSF55326">
    <property type="entry name" value="PurM N-terminal domain-like"/>
    <property type="match status" value="1"/>
</dbReference>
<evidence type="ECO:0000256" key="10">
    <source>
        <dbReference type="ARBA" id="ARBA00022840"/>
    </source>
</evidence>
<dbReference type="AlphaFoldDB" id="A0A327JRC2"/>
<dbReference type="InterPro" id="IPR036921">
    <property type="entry name" value="PurM-like_N_sf"/>
</dbReference>
<dbReference type="GO" id="GO:0004637">
    <property type="term" value="F:phosphoribosylamine-glycine ligase activity"/>
    <property type="evidence" value="ECO:0007669"/>
    <property type="project" value="TreeGrafter"/>
</dbReference>
<keyword evidence="9 15" id="KW-0658">Purine biosynthesis</keyword>
<dbReference type="GO" id="GO:0004641">
    <property type="term" value="F:phosphoribosylformylglycinamidine cyclo-ligase activity"/>
    <property type="evidence" value="ECO:0007669"/>
    <property type="project" value="UniProtKB-UniRule"/>
</dbReference>
<dbReference type="Pfam" id="PF00586">
    <property type="entry name" value="AIRS"/>
    <property type="match status" value="1"/>
</dbReference>
<gene>
    <name evidence="15" type="primary">purM</name>
    <name evidence="18" type="ORF">CH339_08360</name>
</gene>
<dbReference type="InterPro" id="IPR016188">
    <property type="entry name" value="PurM-like_N"/>
</dbReference>
<evidence type="ECO:0000256" key="15">
    <source>
        <dbReference type="HAMAP-Rule" id="MF_00741"/>
    </source>
</evidence>
<dbReference type="FunFam" id="3.30.1330.10:FF:000001">
    <property type="entry name" value="Phosphoribosylformylglycinamidine cyclo-ligase"/>
    <property type="match status" value="1"/>
</dbReference>
<dbReference type="HAMAP" id="MF_00741">
    <property type="entry name" value="AIRS"/>
    <property type="match status" value="1"/>
</dbReference>
<comment type="catalytic activity">
    <reaction evidence="14 15">
        <text>2-formamido-N(1)-(5-O-phospho-beta-D-ribosyl)acetamidine + ATP = 5-amino-1-(5-phospho-beta-D-ribosyl)imidazole + ADP + phosphate + H(+)</text>
        <dbReference type="Rhea" id="RHEA:23032"/>
        <dbReference type="ChEBI" id="CHEBI:15378"/>
        <dbReference type="ChEBI" id="CHEBI:30616"/>
        <dbReference type="ChEBI" id="CHEBI:43474"/>
        <dbReference type="ChEBI" id="CHEBI:137981"/>
        <dbReference type="ChEBI" id="CHEBI:147287"/>
        <dbReference type="ChEBI" id="CHEBI:456216"/>
        <dbReference type="EC" id="6.3.3.1"/>
    </reaction>
</comment>
<proteinExistence type="inferred from homology"/>
<evidence type="ECO:0000256" key="1">
    <source>
        <dbReference type="ARBA" id="ARBA00004496"/>
    </source>
</evidence>
<evidence type="ECO:0000256" key="2">
    <source>
        <dbReference type="ARBA" id="ARBA00004686"/>
    </source>
</evidence>
<feature type="domain" description="PurM-like N-terminal" evidence="16">
    <location>
        <begin position="64"/>
        <end position="168"/>
    </location>
</feature>
<dbReference type="InterPro" id="IPR036676">
    <property type="entry name" value="PurM-like_C_sf"/>
</dbReference>
<dbReference type="EMBL" id="NPEV01000013">
    <property type="protein sequence ID" value="RAI27963.1"/>
    <property type="molecule type" value="Genomic_DNA"/>
</dbReference>
<evidence type="ECO:0000256" key="8">
    <source>
        <dbReference type="ARBA" id="ARBA00022741"/>
    </source>
</evidence>
<dbReference type="InterPro" id="IPR010918">
    <property type="entry name" value="PurM-like_C_dom"/>
</dbReference>
<reference evidence="18 19" key="1">
    <citation type="submission" date="2017-07" db="EMBL/GenBank/DDBJ databases">
        <title>Draft Genome Sequences of Select Purple Nonsulfur Bacteria.</title>
        <authorList>
            <person name="Lasarre B."/>
            <person name="Mckinlay J.B."/>
        </authorList>
    </citation>
    <scope>NUCLEOTIDE SEQUENCE [LARGE SCALE GENOMIC DNA]</scope>
    <source>
        <strain evidence="18 19">DSM 11290</strain>
    </source>
</reference>
<dbReference type="GO" id="GO:0006189">
    <property type="term" value="P:'de novo' IMP biosynthetic process"/>
    <property type="evidence" value="ECO:0007669"/>
    <property type="project" value="UniProtKB-UniRule"/>
</dbReference>
<dbReference type="PANTHER" id="PTHR10520:SF12">
    <property type="entry name" value="TRIFUNCTIONAL PURINE BIOSYNTHETIC PROTEIN ADENOSINE-3"/>
    <property type="match status" value="1"/>
</dbReference>
<dbReference type="Gene3D" id="3.30.1330.10">
    <property type="entry name" value="PurM-like, N-terminal domain"/>
    <property type="match status" value="1"/>
</dbReference>
<comment type="caution">
    <text evidence="18">The sequence shown here is derived from an EMBL/GenBank/DDBJ whole genome shotgun (WGS) entry which is preliminary data.</text>
</comment>
<evidence type="ECO:0000256" key="5">
    <source>
        <dbReference type="ARBA" id="ARBA00020367"/>
    </source>
</evidence>
<evidence type="ECO:0000313" key="19">
    <source>
        <dbReference type="Proteomes" id="UP000249299"/>
    </source>
</evidence>
<evidence type="ECO:0000256" key="6">
    <source>
        <dbReference type="ARBA" id="ARBA00022490"/>
    </source>
</evidence>
<evidence type="ECO:0000256" key="4">
    <source>
        <dbReference type="ARBA" id="ARBA00013047"/>
    </source>
</evidence>
<sequence length="369" mass="37394">MSETSEGKSPYTYAGAGVDIGAGNAFVKAIGPAVRSTARPGADGSIGGFGGAFDLAATGLKDPVLIAATDGVGTKLKIAIETGRLQTVGVDLVAMCVNDLVVQGAEPLFFLDYYACGKLATDEAATVVEGIAEGCRQAGCALIGGETAEMPGMYAAKDFDLAGFAVGAAEREALLPRTDIDSGDVLIGIASSGIHSNGFSLVRKIVTDNGLSFDDPAPFDSSRSLGEALLEPTRIYVRSALAAIHAASGGVKALAHITGGGLTENLPRVLPEGTTARIDLDRVAVLPVFSWLRDLGTIADAEMLTTFNCGVGMVMVVSPGAADAVLDALTIAGERAEVIGRCLGGPDAQAGVPVVYDGALSFPETGSAQ</sequence>
<organism evidence="18 19">
    <name type="scientific">Rhodobium orientis</name>
    <dbReference type="NCBI Taxonomy" id="34017"/>
    <lineage>
        <taxon>Bacteria</taxon>
        <taxon>Pseudomonadati</taxon>
        <taxon>Pseudomonadota</taxon>
        <taxon>Alphaproteobacteria</taxon>
        <taxon>Hyphomicrobiales</taxon>
        <taxon>Rhodobiaceae</taxon>
        <taxon>Rhodobium</taxon>
    </lineage>
</organism>
<evidence type="ECO:0000259" key="16">
    <source>
        <dbReference type="Pfam" id="PF00586"/>
    </source>
</evidence>
<dbReference type="CDD" id="cd02196">
    <property type="entry name" value="PurM"/>
    <property type="match status" value="1"/>
</dbReference>
<dbReference type="NCBIfam" id="TIGR00878">
    <property type="entry name" value="purM"/>
    <property type="match status" value="1"/>
</dbReference>
<evidence type="ECO:0000313" key="18">
    <source>
        <dbReference type="EMBL" id="RAI27963.1"/>
    </source>
</evidence>
<evidence type="ECO:0000256" key="7">
    <source>
        <dbReference type="ARBA" id="ARBA00022598"/>
    </source>
</evidence>
<keyword evidence="8 15" id="KW-0547">Nucleotide-binding</keyword>
<comment type="similarity">
    <text evidence="3 15">Belongs to the AIR synthase family.</text>
</comment>
<dbReference type="UniPathway" id="UPA00074">
    <property type="reaction ID" value="UER00129"/>
</dbReference>
<evidence type="ECO:0000256" key="11">
    <source>
        <dbReference type="ARBA" id="ARBA00031908"/>
    </source>
</evidence>
<dbReference type="Pfam" id="PF02769">
    <property type="entry name" value="AIRS_C"/>
    <property type="match status" value="1"/>
</dbReference>
<dbReference type="OrthoDB" id="9777881at2"/>
<dbReference type="GO" id="GO:0005524">
    <property type="term" value="F:ATP binding"/>
    <property type="evidence" value="ECO:0007669"/>
    <property type="project" value="UniProtKB-KW"/>
</dbReference>
<evidence type="ECO:0000256" key="13">
    <source>
        <dbReference type="ARBA" id="ARBA00033093"/>
    </source>
</evidence>
<keyword evidence="10 15" id="KW-0067">ATP-binding</keyword>
<evidence type="ECO:0000256" key="14">
    <source>
        <dbReference type="ARBA" id="ARBA00049057"/>
    </source>
</evidence>
<evidence type="ECO:0000256" key="9">
    <source>
        <dbReference type="ARBA" id="ARBA00022755"/>
    </source>
</evidence>
<keyword evidence="19" id="KW-1185">Reference proteome</keyword>
<comment type="subcellular location">
    <subcellularLocation>
        <location evidence="1 15">Cytoplasm</location>
    </subcellularLocation>
</comment>
<feature type="domain" description="PurM-like C-terminal" evidence="17">
    <location>
        <begin position="182"/>
        <end position="347"/>
    </location>
</feature>
<keyword evidence="7 15" id="KW-0436">Ligase</keyword>
<dbReference type="GO" id="GO:0046084">
    <property type="term" value="P:adenine biosynthetic process"/>
    <property type="evidence" value="ECO:0007669"/>
    <property type="project" value="TreeGrafter"/>
</dbReference>
<dbReference type="RefSeq" id="WP_111433949.1">
    <property type="nucleotide sequence ID" value="NZ_JACIGG010000004.1"/>
</dbReference>
<dbReference type="FunFam" id="3.90.650.10:FF:000011">
    <property type="entry name" value="Phosphoribosylformylglycinamidine cyclo-ligase"/>
    <property type="match status" value="1"/>
</dbReference>
<dbReference type="Gene3D" id="3.90.650.10">
    <property type="entry name" value="PurM-like C-terminal domain"/>
    <property type="match status" value="1"/>
</dbReference>
<keyword evidence="6 15" id="KW-0963">Cytoplasm</keyword>
<dbReference type="PANTHER" id="PTHR10520">
    <property type="entry name" value="TRIFUNCTIONAL PURINE BIOSYNTHETIC PROTEIN ADENOSINE-3-RELATED"/>
    <property type="match status" value="1"/>
</dbReference>
<protein>
    <recommendedName>
        <fullName evidence="5 15">Phosphoribosylformylglycinamidine cyclo-ligase</fullName>
        <ecNumber evidence="4 15">6.3.3.1</ecNumber>
    </recommendedName>
    <alternativeName>
        <fullName evidence="12 15">AIR synthase</fullName>
    </alternativeName>
    <alternativeName>
        <fullName evidence="13 15">AIRS</fullName>
    </alternativeName>
    <alternativeName>
        <fullName evidence="11 15">Phosphoribosyl-aminoimidazole synthetase</fullName>
    </alternativeName>
</protein>
<dbReference type="EC" id="6.3.3.1" evidence="4 15"/>
<dbReference type="SUPFAM" id="SSF56042">
    <property type="entry name" value="PurM C-terminal domain-like"/>
    <property type="match status" value="1"/>
</dbReference>